<dbReference type="RefSeq" id="WP_094812344.1">
    <property type="nucleotide sequence ID" value="NZ_NEVU01000002.1"/>
</dbReference>
<proteinExistence type="predicted"/>
<name>A0A261VK98_9BORD</name>
<evidence type="ECO:0008006" key="3">
    <source>
        <dbReference type="Google" id="ProtNLM"/>
    </source>
</evidence>
<reference evidence="2" key="1">
    <citation type="submission" date="2017-05" db="EMBL/GenBank/DDBJ databases">
        <title>Complete and WGS of Bordetella genogroups.</title>
        <authorList>
            <person name="Spilker T."/>
            <person name="Lipuma J."/>
        </authorList>
    </citation>
    <scope>NUCLEOTIDE SEQUENCE [LARGE SCALE GENOMIC DNA]</scope>
    <source>
        <strain evidence="2">AU6712</strain>
    </source>
</reference>
<gene>
    <name evidence="1" type="ORF">CAL22_08895</name>
</gene>
<dbReference type="EMBL" id="NEVU01000002">
    <property type="protein sequence ID" value="OZI74566.1"/>
    <property type="molecule type" value="Genomic_DNA"/>
</dbReference>
<evidence type="ECO:0000313" key="1">
    <source>
        <dbReference type="EMBL" id="OZI74566.1"/>
    </source>
</evidence>
<evidence type="ECO:0000313" key="2">
    <source>
        <dbReference type="Proteomes" id="UP000216429"/>
    </source>
</evidence>
<comment type="caution">
    <text evidence="1">The sequence shown here is derived from an EMBL/GenBank/DDBJ whole genome shotgun (WGS) entry which is preliminary data.</text>
</comment>
<dbReference type="AlphaFoldDB" id="A0A261VK98"/>
<keyword evidence="2" id="KW-1185">Reference proteome</keyword>
<organism evidence="1 2">
    <name type="scientific">Bordetella genomosp. 12</name>
    <dbReference type="NCBI Taxonomy" id="463035"/>
    <lineage>
        <taxon>Bacteria</taxon>
        <taxon>Pseudomonadati</taxon>
        <taxon>Pseudomonadota</taxon>
        <taxon>Betaproteobacteria</taxon>
        <taxon>Burkholderiales</taxon>
        <taxon>Alcaligenaceae</taxon>
        <taxon>Bordetella</taxon>
    </lineage>
</organism>
<accession>A0A261VK98</accession>
<dbReference type="OrthoDB" id="8662779at2"/>
<sequence>MIPIEPAGMTGPHIIETALRLAMANQAQRQKLLDETGWDASMPSKICSGATGITLEKLDSMCRALGLTIVPVSYMDYLAQGNEIGSRCCKARLSLGNCGAR</sequence>
<protein>
    <recommendedName>
        <fullName evidence="3">DNA-binding protein</fullName>
    </recommendedName>
</protein>
<dbReference type="Proteomes" id="UP000216429">
    <property type="component" value="Unassembled WGS sequence"/>
</dbReference>